<reference evidence="2" key="4">
    <citation type="submission" date="2019-03" db="UniProtKB">
        <authorList>
            <consortium name="EnsemblPlants"/>
        </authorList>
    </citation>
    <scope>IDENTIFICATION</scope>
</reference>
<sequence>FLLSRMLTVTKIPNHVAIKIALELKKLLVDNSLLDVSQSDLEANLFKLMEKRGYGEDYINRYKMMTRFHHQRVPLVILVCGTACTGKSTIATQLAQRLNLPNVLQTDMVYELLRTSTDAPLTSVPVWARDFNSPEELITEFCRECRVVRKGLAGDLKKAMKDGKPIIIEGIHLDPSIYLMDEENADDNSRIEKKVESGNSSISAEKKTEQQSENGQPENIVSVLKEDIIQSQDCLPESRTSEGLSGADSHEITSSDSEEKILKAEGNGQKDLDQQKNNSAKKDKPAAEPIVVPIVLRMSDFDHKALLEEWIATRAIRDNCLPQDHRKLINNLKLIQDYLCSFEAQGVDCC</sequence>
<evidence type="ECO:0000313" key="3">
    <source>
        <dbReference type="Proteomes" id="UP000015105"/>
    </source>
</evidence>
<keyword evidence="3" id="KW-1185">Reference proteome</keyword>
<feature type="region of interest" description="Disordered" evidence="1">
    <location>
        <begin position="236"/>
        <end position="258"/>
    </location>
</feature>
<feature type="region of interest" description="Disordered" evidence="1">
    <location>
        <begin position="266"/>
        <end position="285"/>
    </location>
</feature>
<reference evidence="3" key="1">
    <citation type="journal article" date="2014" name="Science">
        <title>Ancient hybridizations among the ancestral genomes of bread wheat.</title>
        <authorList>
            <consortium name="International Wheat Genome Sequencing Consortium,"/>
            <person name="Marcussen T."/>
            <person name="Sandve S.R."/>
            <person name="Heier L."/>
            <person name="Spannagl M."/>
            <person name="Pfeifer M."/>
            <person name="Jakobsen K.S."/>
            <person name="Wulff B.B."/>
            <person name="Steuernagel B."/>
            <person name="Mayer K.F."/>
            <person name="Olsen O.A."/>
        </authorList>
    </citation>
    <scope>NUCLEOTIDE SEQUENCE [LARGE SCALE GENOMIC DNA]</scope>
    <source>
        <strain evidence="3">cv. AL8/78</strain>
    </source>
</reference>
<name>A0A453JA03_AEGTS</name>
<dbReference type="Gene3D" id="3.40.50.300">
    <property type="entry name" value="P-loop containing nucleotide triphosphate hydrolases"/>
    <property type="match status" value="1"/>
</dbReference>
<dbReference type="AlphaFoldDB" id="A0A453JA03"/>
<dbReference type="EnsemblPlants" id="AET4Gv20846400.12">
    <property type="protein sequence ID" value="AET4Gv20846400.12"/>
    <property type="gene ID" value="AET4Gv20846400"/>
</dbReference>
<dbReference type="InterPro" id="IPR027417">
    <property type="entry name" value="P-loop_NTPase"/>
</dbReference>
<dbReference type="Gramene" id="AET4Gv20846400.12">
    <property type="protein sequence ID" value="AET4Gv20846400.12"/>
    <property type="gene ID" value="AET4Gv20846400"/>
</dbReference>
<evidence type="ECO:0008006" key="4">
    <source>
        <dbReference type="Google" id="ProtNLM"/>
    </source>
</evidence>
<dbReference type="SUPFAM" id="SSF52540">
    <property type="entry name" value="P-loop containing nucleoside triphosphate hydrolases"/>
    <property type="match status" value="1"/>
</dbReference>
<feature type="region of interest" description="Disordered" evidence="1">
    <location>
        <begin position="187"/>
        <end position="218"/>
    </location>
</feature>
<dbReference type="Pfam" id="PF13238">
    <property type="entry name" value="AAA_18"/>
    <property type="match status" value="1"/>
</dbReference>
<feature type="compositionally biased region" description="Basic and acidic residues" evidence="1">
    <location>
        <begin position="187"/>
        <end position="196"/>
    </location>
</feature>
<reference evidence="2" key="5">
    <citation type="journal article" date="2021" name="G3 (Bethesda)">
        <title>Aegilops tauschii genome assembly Aet v5.0 features greater sequence contiguity and improved annotation.</title>
        <authorList>
            <person name="Wang L."/>
            <person name="Zhu T."/>
            <person name="Rodriguez J.C."/>
            <person name="Deal K.R."/>
            <person name="Dubcovsky J."/>
            <person name="McGuire P.E."/>
            <person name="Lux T."/>
            <person name="Spannagl M."/>
            <person name="Mayer K.F.X."/>
            <person name="Baldrich P."/>
            <person name="Meyers B.C."/>
            <person name="Huo N."/>
            <person name="Gu Y.Q."/>
            <person name="Zhou H."/>
            <person name="Devos K.M."/>
            <person name="Bennetzen J.L."/>
            <person name="Unver T."/>
            <person name="Budak H."/>
            <person name="Gulick P.J."/>
            <person name="Galiba G."/>
            <person name="Kalapos B."/>
            <person name="Nelson D.R."/>
            <person name="Li P."/>
            <person name="You F.M."/>
            <person name="Luo M.C."/>
            <person name="Dvorak J."/>
        </authorList>
    </citation>
    <scope>NUCLEOTIDE SEQUENCE [LARGE SCALE GENOMIC DNA]</scope>
    <source>
        <strain evidence="2">cv. AL8/78</strain>
    </source>
</reference>
<reference evidence="2" key="3">
    <citation type="journal article" date="2017" name="Nature">
        <title>Genome sequence of the progenitor of the wheat D genome Aegilops tauschii.</title>
        <authorList>
            <person name="Luo M.C."/>
            <person name="Gu Y.Q."/>
            <person name="Puiu D."/>
            <person name="Wang H."/>
            <person name="Twardziok S.O."/>
            <person name="Deal K.R."/>
            <person name="Huo N."/>
            <person name="Zhu T."/>
            <person name="Wang L."/>
            <person name="Wang Y."/>
            <person name="McGuire P.E."/>
            <person name="Liu S."/>
            <person name="Long H."/>
            <person name="Ramasamy R.K."/>
            <person name="Rodriguez J.C."/>
            <person name="Van S.L."/>
            <person name="Yuan L."/>
            <person name="Wang Z."/>
            <person name="Xia Z."/>
            <person name="Xiao L."/>
            <person name="Anderson O.D."/>
            <person name="Ouyang S."/>
            <person name="Liang Y."/>
            <person name="Zimin A.V."/>
            <person name="Pertea G."/>
            <person name="Qi P."/>
            <person name="Bennetzen J.L."/>
            <person name="Dai X."/>
            <person name="Dawson M.W."/>
            <person name="Muller H.G."/>
            <person name="Kugler K."/>
            <person name="Rivarola-Duarte L."/>
            <person name="Spannagl M."/>
            <person name="Mayer K.F.X."/>
            <person name="Lu F.H."/>
            <person name="Bevan M.W."/>
            <person name="Leroy P."/>
            <person name="Li P."/>
            <person name="You F.M."/>
            <person name="Sun Q."/>
            <person name="Liu Z."/>
            <person name="Lyons E."/>
            <person name="Wicker T."/>
            <person name="Salzberg S.L."/>
            <person name="Devos K.M."/>
            <person name="Dvorak J."/>
        </authorList>
    </citation>
    <scope>NUCLEOTIDE SEQUENCE [LARGE SCALE GENOMIC DNA]</scope>
    <source>
        <strain evidence="2">cv. AL8/78</strain>
    </source>
</reference>
<dbReference type="Proteomes" id="UP000015105">
    <property type="component" value="Chromosome 4D"/>
</dbReference>
<dbReference type="PANTHER" id="PTHR33477:SF2">
    <property type="entry name" value="2-PHOSPHOGLYCERATE KINASE"/>
    <property type="match status" value="1"/>
</dbReference>
<accession>A0A453JA03</accession>
<feature type="compositionally biased region" description="Basic and acidic residues" evidence="1">
    <location>
        <begin position="248"/>
        <end position="258"/>
    </location>
</feature>
<reference evidence="3" key="2">
    <citation type="journal article" date="2017" name="Nat. Plants">
        <title>The Aegilops tauschii genome reveals multiple impacts of transposons.</title>
        <authorList>
            <person name="Zhao G."/>
            <person name="Zou C."/>
            <person name="Li K."/>
            <person name="Wang K."/>
            <person name="Li T."/>
            <person name="Gao L."/>
            <person name="Zhang X."/>
            <person name="Wang H."/>
            <person name="Yang Z."/>
            <person name="Liu X."/>
            <person name="Jiang W."/>
            <person name="Mao L."/>
            <person name="Kong X."/>
            <person name="Jiao Y."/>
            <person name="Jia J."/>
        </authorList>
    </citation>
    <scope>NUCLEOTIDE SEQUENCE [LARGE SCALE GENOMIC DNA]</scope>
    <source>
        <strain evidence="3">cv. AL8/78</strain>
    </source>
</reference>
<dbReference type="PANTHER" id="PTHR33477">
    <property type="entry name" value="P-LOOP NTPASE DOMAIN-CONTAINING PROTEIN LPA1 HOMOLOG 1"/>
    <property type="match status" value="1"/>
</dbReference>
<organism evidence="2 3">
    <name type="scientific">Aegilops tauschii subsp. strangulata</name>
    <name type="common">Goatgrass</name>
    <dbReference type="NCBI Taxonomy" id="200361"/>
    <lineage>
        <taxon>Eukaryota</taxon>
        <taxon>Viridiplantae</taxon>
        <taxon>Streptophyta</taxon>
        <taxon>Embryophyta</taxon>
        <taxon>Tracheophyta</taxon>
        <taxon>Spermatophyta</taxon>
        <taxon>Magnoliopsida</taxon>
        <taxon>Liliopsida</taxon>
        <taxon>Poales</taxon>
        <taxon>Poaceae</taxon>
        <taxon>BOP clade</taxon>
        <taxon>Pooideae</taxon>
        <taxon>Triticodae</taxon>
        <taxon>Triticeae</taxon>
        <taxon>Triticinae</taxon>
        <taxon>Aegilops</taxon>
    </lineage>
</organism>
<protein>
    <recommendedName>
        <fullName evidence="4">2-phosphoglycerate kinase</fullName>
    </recommendedName>
</protein>
<evidence type="ECO:0000313" key="2">
    <source>
        <dbReference type="EnsemblPlants" id="AET4Gv20846400.12"/>
    </source>
</evidence>
<evidence type="ECO:0000256" key="1">
    <source>
        <dbReference type="SAM" id="MobiDB-lite"/>
    </source>
</evidence>
<proteinExistence type="predicted"/>